<reference evidence="2" key="1">
    <citation type="submission" date="2024-07" db="EMBL/GenBank/DDBJ databases">
        <title>Identification and characteristics of an arsenic-resistant bacterial isolate, which belongs to a novel species.</title>
        <authorList>
            <person name="Juszczyk A."/>
            <person name="Kowalczyk A."/>
            <person name="Was K."/>
            <person name="Kosowicz W."/>
            <person name="Budzyn A."/>
            <person name="Latowski D."/>
        </authorList>
    </citation>
    <scope>NUCLEOTIDE SEQUENCE</scope>
    <source>
        <strain evidence="2">As8PL</strain>
        <plasmid evidence="2">unnamed</plasmid>
    </source>
</reference>
<organism evidence="2">
    <name type="scientific">Alkalihalophilus sp. As8PL</name>
    <dbReference type="NCBI Taxonomy" id="3237103"/>
    <lineage>
        <taxon>Bacteria</taxon>
        <taxon>Bacillati</taxon>
        <taxon>Bacillota</taxon>
        <taxon>Bacilli</taxon>
        <taxon>Bacillales</taxon>
        <taxon>Bacillaceae</taxon>
        <taxon>Alkalihalophilus</taxon>
    </lineage>
</organism>
<name>A0AB39BNS5_9BACI</name>
<dbReference type="RefSeq" id="WP_368502768.1">
    <property type="nucleotide sequence ID" value="NZ_CP162550.1"/>
</dbReference>
<proteinExistence type="predicted"/>
<dbReference type="SUPFAM" id="SSF46785">
    <property type="entry name" value="Winged helix' DNA-binding domain"/>
    <property type="match status" value="1"/>
</dbReference>
<dbReference type="InterPro" id="IPR036390">
    <property type="entry name" value="WH_DNA-bd_sf"/>
</dbReference>
<sequence length="262" mass="29962">MTDKLNLKHSLQWLSLALLKMQPLTPDECYEKLNKTLPPPPQPGSPTRKYSRDKVRAYLKDLESLGAVVSVKDAGVSSYSITKKGYSQEEERRNALLSRMDTIQQSLYILLDRLKGKTNSEPVMVPKEDREFVRSLITVKDVIRFYIIDSLQKDRSETLTNLHKRMLIQYGWTSSPSYFLLVGRNEMCEGVDIENNPLKEPVILLKSQYGGEANRIYTRVYSLLDSVAAQEWKEIYSTTATDSIQQALTFTSQLMGLLQEAK</sequence>
<evidence type="ECO:0000256" key="1">
    <source>
        <dbReference type="SAM" id="MobiDB-lite"/>
    </source>
</evidence>
<dbReference type="AlphaFoldDB" id="A0AB39BNS5"/>
<keyword evidence="2" id="KW-0614">Plasmid</keyword>
<evidence type="ECO:0000313" key="2">
    <source>
        <dbReference type="EMBL" id="XDI35151.1"/>
    </source>
</evidence>
<gene>
    <name evidence="2" type="ORF">AB3N04_00060</name>
</gene>
<feature type="region of interest" description="Disordered" evidence="1">
    <location>
        <begin position="30"/>
        <end position="50"/>
    </location>
</feature>
<protein>
    <submittedName>
        <fullName evidence="2">Uncharacterized protein</fullName>
    </submittedName>
</protein>
<dbReference type="EMBL" id="CP162550">
    <property type="protein sequence ID" value="XDI35151.1"/>
    <property type="molecule type" value="Genomic_DNA"/>
</dbReference>
<accession>A0AB39BNS5</accession>
<geneLocation type="plasmid" evidence="2">
    <name>unnamed</name>
</geneLocation>